<dbReference type="PANTHER" id="PTHR36847:SF1">
    <property type="entry name" value="AMIDOLIGASE ENZYME"/>
    <property type="match status" value="1"/>
</dbReference>
<organism evidence="1 2">
    <name type="scientific">Ophiostoma piceae (strain UAMH 11346)</name>
    <name type="common">Sap stain fungus</name>
    <dbReference type="NCBI Taxonomy" id="1262450"/>
    <lineage>
        <taxon>Eukaryota</taxon>
        <taxon>Fungi</taxon>
        <taxon>Dikarya</taxon>
        <taxon>Ascomycota</taxon>
        <taxon>Pezizomycotina</taxon>
        <taxon>Sordariomycetes</taxon>
        <taxon>Sordariomycetidae</taxon>
        <taxon>Ophiostomatales</taxon>
        <taxon>Ophiostomataceae</taxon>
        <taxon>Ophiostoma</taxon>
    </lineage>
</organism>
<dbReference type="InterPro" id="IPR022025">
    <property type="entry name" value="Amidoligase_2"/>
</dbReference>
<gene>
    <name evidence="1" type="ORF">F503_00841</name>
</gene>
<evidence type="ECO:0000313" key="2">
    <source>
        <dbReference type="Proteomes" id="UP000016923"/>
    </source>
</evidence>
<sequence length="335" mass="38460">MDICDWLPSHFSAFRDQAISWAEGTPVFSFGIEIEIIAEPHIIEGYLAYNHAEYYKKLSDSIKVQYLRAASDPLQGGYQKHPEHYDKWWITRDGSLKLSNAESFTHIPIEAVSPIFKTNGNWAGELYSFWESYSAVFKMPQHSVYCGSHFHISRGRHSAFTLRELKIIAFGIVFNEPLIDGMLVRERWGNPYCQRNRSVSWALNNTCCYGKAVLAGVINDIPDKVSLCHLMQAHSRHVLWNFQNTLPGKSGTIEFRGGPCLRGPAQTLAWAAFSVALVQWLLYKKHILNPRSCTWYTGDQFYAEIQRTAYQMEIGHYLPPSYTQLNEAEGWRMGY</sequence>
<dbReference type="Proteomes" id="UP000016923">
    <property type="component" value="Unassembled WGS sequence"/>
</dbReference>
<dbReference type="eggNOG" id="ENOG502SSWJ">
    <property type="taxonomic scope" value="Eukaryota"/>
</dbReference>
<dbReference type="OrthoDB" id="5291055at2759"/>
<proteinExistence type="predicted"/>
<name>S3CNE1_OPHP1</name>
<dbReference type="OMA" id="WAGELYS"/>
<accession>S3CNE1</accession>
<dbReference type="AlphaFoldDB" id="S3CNE1"/>
<dbReference type="EMBL" id="KE148149">
    <property type="protein sequence ID" value="EPE08058.1"/>
    <property type="molecule type" value="Genomic_DNA"/>
</dbReference>
<keyword evidence="2" id="KW-1185">Reference proteome</keyword>
<dbReference type="STRING" id="1262450.S3CNE1"/>
<reference evidence="1 2" key="1">
    <citation type="journal article" date="2013" name="BMC Genomics">
        <title>The genome and transcriptome of the pine saprophyte Ophiostoma piceae, and a comparison with the bark beetle-associated pine pathogen Grosmannia clavigera.</title>
        <authorList>
            <person name="Haridas S."/>
            <person name="Wang Y."/>
            <person name="Lim L."/>
            <person name="Massoumi Alamouti S."/>
            <person name="Jackman S."/>
            <person name="Docking R."/>
            <person name="Robertson G."/>
            <person name="Birol I."/>
            <person name="Bohlmann J."/>
            <person name="Breuil C."/>
        </authorList>
    </citation>
    <scope>NUCLEOTIDE SEQUENCE [LARGE SCALE GENOMIC DNA]</scope>
    <source>
        <strain evidence="1 2">UAMH 11346</strain>
    </source>
</reference>
<dbReference type="VEuPathDB" id="FungiDB:F503_00841"/>
<dbReference type="Pfam" id="PF12224">
    <property type="entry name" value="Amidoligase_2"/>
    <property type="match status" value="1"/>
</dbReference>
<evidence type="ECO:0000313" key="1">
    <source>
        <dbReference type="EMBL" id="EPE08058.1"/>
    </source>
</evidence>
<dbReference type="HOGENOM" id="CLU_071104_0_0_1"/>
<protein>
    <submittedName>
        <fullName evidence="1">Swim zinc finger domain protein</fullName>
    </submittedName>
</protein>
<dbReference type="PANTHER" id="PTHR36847">
    <property type="entry name" value="AMIDOLIGASE ENZYME"/>
    <property type="match status" value="1"/>
</dbReference>